<protein>
    <submittedName>
        <fullName evidence="10">FAD-linked oxidase C-terminal domain-containing protein</fullName>
    </submittedName>
</protein>
<accession>A0A914WCT7</accession>
<dbReference type="GO" id="GO:1990904">
    <property type="term" value="C:ribonucleoprotein complex"/>
    <property type="evidence" value="ECO:0007669"/>
    <property type="project" value="TreeGrafter"/>
</dbReference>
<feature type="domain" description="PIH1 N-terminal" evidence="8">
    <location>
        <begin position="12"/>
        <end position="168"/>
    </location>
</feature>
<keyword evidence="3" id="KW-0285">Flavoprotein</keyword>
<evidence type="ECO:0000256" key="1">
    <source>
        <dbReference type="ARBA" id="ARBA00008000"/>
    </source>
</evidence>
<keyword evidence="9" id="KW-1185">Reference proteome</keyword>
<evidence type="ECO:0000313" key="10">
    <source>
        <dbReference type="WBParaSite" id="PSAMB.scaffold388size53591.g5398.t1"/>
    </source>
</evidence>
<evidence type="ECO:0000259" key="7">
    <source>
        <dbReference type="Pfam" id="PF02913"/>
    </source>
</evidence>
<dbReference type="GO" id="GO:0006364">
    <property type="term" value="P:rRNA processing"/>
    <property type="evidence" value="ECO:0007669"/>
    <property type="project" value="TreeGrafter"/>
</dbReference>
<dbReference type="InterPro" id="IPR004113">
    <property type="entry name" value="FAD-bd_oxidored_4_C"/>
</dbReference>
<keyword evidence="4" id="KW-0274">FAD</keyword>
<dbReference type="InterPro" id="IPR050734">
    <property type="entry name" value="PIH1/Kintoun_subfamily"/>
</dbReference>
<dbReference type="GO" id="GO:0050660">
    <property type="term" value="F:flavin adenine dinucleotide binding"/>
    <property type="evidence" value="ECO:0007669"/>
    <property type="project" value="InterPro"/>
</dbReference>
<evidence type="ECO:0000313" key="9">
    <source>
        <dbReference type="Proteomes" id="UP000887566"/>
    </source>
</evidence>
<dbReference type="Pfam" id="PF08190">
    <property type="entry name" value="PIH1"/>
    <property type="match status" value="1"/>
</dbReference>
<dbReference type="GO" id="GO:0016491">
    <property type="term" value="F:oxidoreductase activity"/>
    <property type="evidence" value="ECO:0007669"/>
    <property type="project" value="UniProtKB-KW"/>
</dbReference>
<dbReference type="InterPro" id="IPR016164">
    <property type="entry name" value="FAD-linked_Oxase-like_C"/>
</dbReference>
<dbReference type="GO" id="GO:0000492">
    <property type="term" value="P:box C/D snoRNP assembly"/>
    <property type="evidence" value="ECO:0007669"/>
    <property type="project" value="TreeGrafter"/>
</dbReference>
<evidence type="ECO:0000256" key="2">
    <source>
        <dbReference type="ARBA" id="ARBA00008511"/>
    </source>
</evidence>
<feature type="domain" description="FAD-binding oxidoreductase/transferase type 4 C-terminal" evidence="7">
    <location>
        <begin position="249"/>
        <end position="304"/>
    </location>
</feature>
<keyword evidence="5" id="KW-0560">Oxidoreductase</keyword>
<name>A0A914WCT7_9BILA</name>
<reference evidence="10" key="1">
    <citation type="submission" date="2022-11" db="UniProtKB">
        <authorList>
            <consortium name="WormBaseParasite"/>
        </authorList>
    </citation>
    <scope>IDENTIFICATION</scope>
</reference>
<evidence type="ECO:0000256" key="6">
    <source>
        <dbReference type="ARBA" id="ARBA00046233"/>
    </source>
</evidence>
<sequence length="313" mass="34622">MVVEGLRTMITEHNTDEDVWLVDPAPRLCVKFRDARSTGDVQTSQKFFINICVCSQLPPPLDDIDETALAAIIDSSDPGSYRIPLCVSELSSIKDHDGCGASKVDLLINEGFYERRVATSELFRSFLLLVAADAVNDKHGIQLDVSQSVFLKNRKSIGQLATQRIRKQPLKPLIQEMSTTKIEGSASSSDFETPNYTLLLHEGRQIEAKINLPDVTDAESAKTVSVDLNPDRLVVQSTRYRLDIFLPGFTTDVCVPISRLADVITETRMDLDHSNIFGTIVGHVGDGNFHCILPVGTEEELHAVWAASDRLVQ</sequence>
<dbReference type="PANTHER" id="PTHR22997">
    <property type="entry name" value="PIH1 DOMAIN-CONTAINING PROTEIN 1"/>
    <property type="match status" value="1"/>
</dbReference>
<comment type="similarity">
    <text evidence="1">Belongs to the FAD-binding oxidoreductase/transferase type 4 family.</text>
</comment>
<dbReference type="SUPFAM" id="SSF55103">
    <property type="entry name" value="FAD-linked oxidases, C-terminal domain"/>
    <property type="match status" value="1"/>
</dbReference>
<proteinExistence type="inferred from homology"/>
<dbReference type="GO" id="GO:0005737">
    <property type="term" value="C:cytoplasm"/>
    <property type="evidence" value="ECO:0007669"/>
    <property type="project" value="TreeGrafter"/>
</dbReference>
<dbReference type="Proteomes" id="UP000887566">
    <property type="component" value="Unplaced"/>
</dbReference>
<dbReference type="Gene3D" id="3.30.70.2740">
    <property type="match status" value="1"/>
</dbReference>
<evidence type="ECO:0000256" key="5">
    <source>
        <dbReference type="ARBA" id="ARBA00023002"/>
    </source>
</evidence>
<organism evidence="9 10">
    <name type="scientific">Plectus sambesii</name>
    <dbReference type="NCBI Taxonomy" id="2011161"/>
    <lineage>
        <taxon>Eukaryota</taxon>
        <taxon>Metazoa</taxon>
        <taxon>Ecdysozoa</taxon>
        <taxon>Nematoda</taxon>
        <taxon>Chromadorea</taxon>
        <taxon>Plectida</taxon>
        <taxon>Plectina</taxon>
        <taxon>Plectoidea</taxon>
        <taxon>Plectidae</taxon>
        <taxon>Plectus</taxon>
    </lineage>
</organism>
<dbReference type="InterPro" id="IPR012981">
    <property type="entry name" value="PIH1_N"/>
</dbReference>
<dbReference type="Pfam" id="PF02913">
    <property type="entry name" value="FAD-oxidase_C"/>
    <property type="match status" value="1"/>
</dbReference>
<dbReference type="AlphaFoldDB" id="A0A914WCT7"/>
<comment type="function">
    <text evidence="6">Involved in the assembly of C/D box small nucleolar ribonucleoprotein (snoRNP) particles. Recruits the SWI/SNF complex to the core promoter of rRNA genes and enhances pre-rRNA transcription. Mediates interaction of TELO2 with the R2TP complex which is necessary for the stability of MTOR and SMG1. Positively regulates the assembly and activity of the mTORC1 complex.</text>
</comment>
<dbReference type="PANTHER" id="PTHR22997:SF0">
    <property type="entry name" value="PIH1 DOMAIN-CONTAINING PROTEIN 1"/>
    <property type="match status" value="1"/>
</dbReference>
<evidence type="ECO:0000259" key="8">
    <source>
        <dbReference type="Pfam" id="PF08190"/>
    </source>
</evidence>
<dbReference type="FunFam" id="3.30.70.2740:FF:000001">
    <property type="entry name" value="D-lactate dehydrogenase mitochondrial"/>
    <property type="match status" value="1"/>
</dbReference>
<evidence type="ECO:0000256" key="4">
    <source>
        <dbReference type="ARBA" id="ARBA00022827"/>
    </source>
</evidence>
<dbReference type="GO" id="GO:0097255">
    <property type="term" value="C:R2TP complex"/>
    <property type="evidence" value="ECO:0007669"/>
    <property type="project" value="TreeGrafter"/>
</dbReference>
<dbReference type="WBParaSite" id="PSAMB.scaffold388size53591.g5398.t1">
    <property type="protein sequence ID" value="PSAMB.scaffold388size53591.g5398.t1"/>
    <property type="gene ID" value="PSAMB.scaffold388size53591.g5398"/>
</dbReference>
<evidence type="ECO:0000256" key="3">
    <source>
        <dbReference type="ARBA" id="ARBA00022630"/>
    </source>
</evidence>
<comment type="similarity">
    <text evidence="2">Belongs to the PIH1 family.</text>
</comment>